<dbReference type="InterPro" id="IPR001005">
    <property type="entry name" value="SANT/Myb"/>
</dbReference>
<comment type="function">
    <text evidence="8">Component of the SWR1 complex which mediates the ATP-dependent exchange of histone H2A for the H2A variant HZT1 leading to transcriptional regulation of selected genes by chromatin remodeling. Component of the NuA4 histone acetyltransferase complex which is involved in transcriptional activation of selected genes principally by acetylation of nucleosomal histone H4 and H2A. The NuA4 complex is also involved in DNA repair.</text>
</comment>
<feature type="compositionally biased region" description="Low complexity" evidence="10">
    <location>
        <begin position="341"/>
        <end position="350"/>
    </location>
</feature>
<comment type="subcellular location">
    <subcellularLocation>
        <location evidence="1">Nucleus</location>
    </subcellularLocation>
</comment>
<evidence type="ECO:0000256" key="3">
    <source>
        <dbReference type="ARBA" id="ARBA00019132"/>
    </source>
</evidence>
<feature type="coiled-coil region" evidence="9">
    <location>
        <begin position="455"/>
        <end position="485"/>
    </location>
</feature>
<keyword evidence="7" id="KW-0539">Nucleus</keyword>
<dbReference type="Gene3D" id="1.10.10.60">
    <property type="entry name" value="Homeodomain-like"/>
    <property type="match status" value="1"/>
</dbReference>
<name>A0AAD6J3D3_DREDA</name>
<dbReference type="GO" id="GO:0000122">
    <property type="term" value="P:negative regulation of transcription by RNA polymerase II"/>
    <property type="evidence" value="ECO:0007669"/>
    <property type="project" value="TreeGrafter"/>
</dbReference>
<dbReference type="GO" id="GO:0035267">
    <property type="term" value="C:NuA4 histone acetyltransferase complex"/>
    <property type="evidence" value="ECO:0007669"/>
    <property type="project" value="InterPro"/>
</dbReference>
<evidence type="ECO:0000256" key="1">
    <source>
        <dbReference type="ARBA" id="ARBA00004123"/>
    </source>
</evidence>
<dbReference type="Pfam" id="PF16282">
    <property type="entry name" value="SANT_DAMP1_like"/>
    <property type="match status" value="1"/>
</dbReference>
<evidence type="ECO:0000256" key="4">
    <source>
        <dbReference type="ARBA" id="ARBA00022853"/>
    </source>
</evidence>
<dbReference type="GO" id="GO:0006281">
    <property type="term" value="P:DNA repair"/>
    <property type="evidence" value="ECO:0007669"/>
    <property type="project" value="InterPro"/>
</dbReference>
<dbReference type="InterPro" id="IPR032563">
    <property type="entry name" value="DAMP1_SANT-like"/>
</dbReference>
<keyword evidence="5" id="KW-0805">Transcription regulation</keyword>
<dbReference type="Proteomes" id="UP001221413">
    <property type="component" value="Unassembled WGS sequence"/>
</dbReference>
<evidence type="ECO:0000256" key="6">
    <source>
        <dbReference type="ARBA" id="ARBA00023163"/>
    </source>
</evidence>
<evidence type="ECO:0000259" key="11">
    <source>
        <dbReference type="PROSITE" id="PS50090"/>
    </source>
</evidence>
<dbReference type="PANTHER" id="PTHR12855:SF10">
    <property type="entry name" value="DNA METHYLTRANSFERASE 1-ASSOCIATED PROTEIN 1"/>
    <property type="match status" value="1"/>
</dbReference>
<dbReference type="GO" id="GO:0003714">
    <property type="term" value="F:transcription corepressor activity"/>
    <property type="evidence" value="ECO:0007669"/>
    <property type="project" value="TreeGrafter"/>
</dbReference>
<dbReference type="PROSITE" id="PS50090">
    <property type="entry name" value="MYB_LIKE"/>
    <property type="match status" value="1"/>
</dbReference>
<dbReference type="SMART" id="SM00717">
    <property type="entry name" value="SANT"/>
    <property type="match status" value="1"/>
</dbReference>
<comment type="caution">
    <text evidence="12">The sequence shown here is derived from an EMBL/GenBank/DDBJ whole genome shotgun (WGS) entry which is preliminary data.</text>
</comment>
<organism evidence="12 13">
    <name type="scientific">Drechslerella dactyloides</name>
    <name type="common">Nematode-trapping fungus</name>
    <name type="synonym">Arthrobotrys dactyloides</name>
    <dbReference type="NCBI Taxonomy" id="74499"/>
    <lineage>
        <taxon>Eukaryota</taxon>
        <taxon>Fungi</taxon>
        <taxon>Dikarya</taxon>
        <taxon>Ascomycota</taxon>
        <taxon>Pezizomycotina</taxon>
        <taxon>Orbiliomycetes</taxon>
        <taxon>Orbiliales</taxon>
        <taxon>Orbiliaceae</taxon>
        <taxon>Drechslerella</taxon>
    </lineage>
</organism>
<dbReference type="SUPFAM" id="SSF46689">
    <property type="entry name" value="Homeodomain-like"/>
    <property type="match status" value="1"/>
</dbReference>
<keyword evidence="13" id="KW-1185">Reference proteome</keyword>
<evidence type="ECO:0000256" key="8">
    <source>
        <dbReference type="ARBA" id="ARBA00025264"/>
    </source>
</evidence>
<accession>A0AAD6J3D3</accession>
<evidence type="ECO:0000256" key="9">
    <source>
        <dbReference type="SAM" id="Coils"/>
    </source>
</evidence>
<evidence type="ECO:0000256" key="2">
    <source>
        <dbReference type="ARBA" id="ARBA00006918"/>
    </source>
</evidence>
<proteinExistence type="inferred from homology"/>
<evidence type="ECO:0000256" key="7">
    <source>
        <dbReference type="ARBA" id="ARBA00023242"/>
    </source>
</evidence>
<sequence>MSGAVADVRDVLGIDATALEPRQPPLKKQRTVEKRPDGITRELYALLGENAPPVAVVEHRFKDKPKFVGPVAPWREQRFRNPARADALELRHWVRQNPGQQQQQQPAPDDAMDTDAADAAVAPPADPPQLDYQFAKFNIKMTILQYTDAEYDAVLRDDDWSRAETDYLFKLIQEHDLRWVIIADRYEFPGGSKDRSMEDMKARYYSVCRNVMEMRTPVSMMSAEESQLYHAMHYNKEQEVERKRIVQMQLYRTPAEIEHEQHLIAELRRIHDSHQQLLEEREELFNRLDYPQSTGSIAAYQGSQGLATLATTIMNSDKNKKRKSIAAPSGQPEKDDVKPVATAASPTAPSRAGSIIEPARGGGHGHQRTESTASATGPTPLKDKNKSNIKQLSKAEETTYNVSHHDKLQPGVFFRTMKMNLPKANSFMTKSPAVMAELGIALNLTMPTAKTCGKYEQLAKEIAALMELRKQIEKVDQETRVFKAQEGMAESRAKRSASVLSDVSRSSKRPKKEK</sequence>
<dbReference type="EMBL" id="JAQGDS010000004">
    <property type="protein sequence ID" value="KAJ6261312.1"/>
    <property type="molecule type" value="Genomic_DNA"/>
</dbReference>
<dbReference type="GO" id="GO:0006338">
    <property type="term" value="P:chromatin remodeling"/>
    <property type="evidence" value="ECO:0007669"/>
    <property type="project" value="InterPro"/>
</dbReference>
<evidence type="ECO:0000313" key="13">
    <source>
        <dbReference type="Proteomes" id="UP001221413"/>
    </source>
</evidence>
<comment type="similarity">
    <text evidence="2">Belongs to the SWC4 family.</text>
</comment>
<dbReference type="AlphaFoldDB" id="A0AAD6J3D3"/>
<evidence type="ECO:0000256" key="10">
    <source>
        <dbReference type="SAM" id="MobiDB-lite"/>
    </source>
</evidence>
<evidence type="ECO:0000313" key="12">
    <source>
        <dbReference type="EMBL" id="KAJ6261312.1"/>
    </source>
</evidence>
<feature type="region of interest" description="Disordered" evidence="10">
    <location>
        <begin position="97"/>
        <end position="125"/>
    </location>
</feature>
<dbReference type="PANTHER" id="PTHR12855">
    <property type="entry name" value="DNA METHYLTRANSFERASE 1-ASSOCIATED PROTEIN 1 FAMILY MEMBER"/>
    <property type="match status" value="1"/>
</dbReference>
<dbReference type="InterPro" id="IPR027109">
    <property type="entry name" value="Swc4/Dmap1"/>
</dbReference>
<gene>
    <name evidence="12" type="ORF">Dda_3981</name>
</gene>
<keyword evidence="6" id="KW-0804">Transcription</keyword>
<feature type="domain" description="Myb-like" evidence="11">
    <location>
        <begin position="152"/>
        <end position="208"/>
    </location>
</feature>
<feature type="region of interest" description="Disordered" evidence="10">
    <location>
        <begin position="485"/>
        <end position="514"/>
    </location>
</feature>
<keyword evidence="4" id="KW-0156">Chromatin regulator</keyword>
<dbReference type="InterPro" id="IPR009057">
    <property type="entry name" value="Homeodomain-like_sf"/>
</dbReference>
<dbReference type="FunFam" id="1.10.10.60:FF:000087">
    <property type="entry name" value="DNA methyltransferase 1-associated protein 1"/>
    <property type="match status" value="1"/>
</dbReference>
<evidence type="ECO:0000256" key="5">
    <source>
        <dbReference type="ARBA" id="ARBA00023015"/>
    </source>
</evidence>
<dbReference type="GO" id="GO:0000812">
    <property type="term" value="C:Swr1 complex"/>
    <property type="evidence" value="ECO:0007669"/>
    <property type="project" value="TreeGrafter"/>
</dbReference>
<protein>
    <recommendedName>
        <fullName evidence="3">SWR1-complex protein 4</fullName>
    </recommendedName>
</protein>
<feature type="compositionally biased region" description="Low complexity" evidence="10">
    <location>
        <begin position="98"/>
        <end position="109"/>
    </location>
</feature>
<feature type="region of interest" description="Disordered" evidence="10">
    <location>
        <begin position="317"/>
        <end position="389"/>
    </location>
</feature>
<keyword evidence="9" id="KW-0175">Coiled coil</keyword>
<reference evidence="12" key="1">
    <citation type="submission" date="2023-01" db="EMBL/GenBank/DDBJ databases">
        <title>The chitinases involved in constricting ring structure development in the nematode-trapping fungus Drechslerella dactyloides.</title>
        <authorList>
            <person name="Wang R."/>
            <person name="Zhang L."/>
            <person name="Tang P."/>
            <person name="Li S."/>
            <person name="Liang L."/>
        </authorList>
    </citation>
    <scope>NUCLEOTIDE SEQUENCE</scope>
    <source>
        <strain evidence="12">YMF1.00031</strain>
    </source>
</reference>